<evidence type="ECO:0000256" key="3">
    <source>
        <dbReference type="SAM" id="MobiDB-lite"/>
    </source>
</evidence>
<feature type="compositionally biased region" description="Basic and acidic residues" evidence="3">
    <location>
        <begin position="167"/>
        <end position="181"/>
    </location>
</feature>
<dbReference type="InterPro" id="IPR053246">
    <property type="entry name" value="NS_splicing_regulatory_protein"/>
</dbReference>
<feature type="compositionally biased region" description="Polar residues" evidence="3">
    <location>
        <begin position="1"/>
        <end position="14"/>
    </location>
</feature>
<sequence length="387" mass="43156">MSGNGLTFGLNLSSRPRKPTAPPKPKKPVFGFAPDSGVIDGDGEEDGEEGGSVFGGVKKNVLDGGKGAAKKIATGRDKLMVNAQLSTFNELSRKAEATAREAEIQVDPSVYDYDGAWDDMKSVDRKKQKAEEADALERKPKYMENLLLAAEVRKRDQLRAKEKLLQKEREAEGEEYADKESFVTGAYKKQQEEMRRLEEEERLREEGMRKKSQGMSTFYRNMLNRTERKHDEIVAASTSKDPKPELEDRSTPKGKSDVEIAAELKAKGASVEINEEGQVVDKTQLLSGGLNLGAAKSSKPSSGASRSPGTRQQPGYQSKNKLQQDLRARQSKMLEDQMVQAQKRALEEEEESRAELERQAKSRKTSVDVQSAKERYLQRKREAAAKK</sequence>
<organism evidence="5 6">
    <name type="scientific">Tuber aestivum</name>
    <name type="common">summer truffle</name>
    <dbReference type="NCBI Taxonomy" id="59557"/>
    <lineage>
        <taxon>Eukaryota</taxon>
        <taxon>Fungi</taxon>
        <taxon>Dikarya</taxon>
        <taxon>Ascomycota</taxon>
        <taxon>Pezizomycotina</taxon>
        <taxon>Pezizomycetes</taxon>
        <taxon>Pezizales</taxon>
        <taxon>Tuberaceae</taxon>
        <taxon>Tuber</taxon>
    </lineage>
</organism>
<feature type="region of interest" description="Disordered" evidence="3">
    <location>
        <begin position="290"/>
        <end position="387"/>
    </location>
</feature>
<comment type="similarity">
    <text evidence="1">Belongs to the NSRP1 family.</text>
</comment>
<accession>A0A292PTV1</accession>
<feature type="compositionally biased region" description="Basic and acidic residues" evidence="3">
    <location>
        <begin position="240"/>
        <end position="258"/>
    </location>
</feature>
<gene>
    <name evidence="5" type="ORF">GSTUAT00006023001</name>
</gene>
<feature type="compositionally biased region" description="Low complexity" evidence="3">
    <location>
        <begin position="293"/>
        <end position="309"/>
    </location>
</feature>
<proteinExistence type="inferred from homology"/>
<reference evidence="5" key="1">
    <citation type="submission" date="2015-10" db="EMBL/GenBank/DDBJ databases">
        <authorList>
            <person name="Regsiter A."/>
            <person name="william w."/>
        </authorList>
    </citation>
    <scope>NUCLEOTIDE SEQUENCE</scope>
    <source>
        <strain evidence="5">Montdore</strain>
    </source>
</reference>
<evidence type="ECO:0000256" key="1">
    <source>
        <dbReference type="ARBA" id="ARBA00010126"/>
    </source>
</evidence>
<dbReference type="PANTHER" id="PTHR47845:SF1">
    <property type="entry name" value="NUCLEAR SPECKLE SPLICING REGULATORY PROTEIN 1 HOMOLOG"/>
    <property type="match status" value="1"/>
</dbReference>
<feature type="compositionally biased region" description="Basic and acidic residues" evidence="3">
    <location>
        <begin position="322"/>
        <end position="335"/>
    </location>
</feature>
<feature type="domain" description="Nuclear speckle splicing regulatory protein 1 N-terminal" evidence="4">
    <location>
        <begin position="99"/>
        <end position="213"/>
    </location>
</feature>
<dbReference type="InterPro" id="IPR018612">
    <property type="entry name" value="NSRP1_N"/>
</dbReference>
<dbReference type="GO" id="GO:0000381">
    <property type="term" value="P:regulation of alternative mRNA splicing, via spliceosome"/>
    <property type="evidence" value="ECO:0007669"/>
    <property type="project" value="InterPro"/>
</dbReference>
<feature type="compositionally biased region" description="Basic and acidic residues" evidence="3">
    <location>
        <begin position="371"/>
        <end position="387"/>
    </location>
</feature>
<name>A0A292PTV1_9PEZI</name>
<feature type="region of interest" description="Disordered" evidence="3">
    <location>
        <begin position="167"/>
        <end position="258"/>
    </location>
</feature>
<evidence type="ECO:0000256" key="2">
    <source>
        <dbReference type="ARBA" id="ARBA00023054"/>
    </source>
</evidence>
<evidence type="ECO:0000259" key="4">
    <source>
        <dbReference type="Pfam" id="PF09745"/>
    </source>
</evidence>
<evidence type="ECO:0000313" key="6">
    <source>
        <dbReference type="Proteomes" id="UP001412239"/>
    </source>
</evidence>
<dbReference type="Proteomes" id="UP001412239">
    <property type="component" value="Unassembled WGS sequence"/>
</dbReference>
<feature type="compositionally biased region" description="Basic and acidic residues" evidence="3">
    <location>
        <begin position="189"/>
        <end position="209"/>
    </location>
</feature>
<feature type="region of interest" description="Disordered" evidence="3">
    <location>
        <begin position="1"/>
        <end position="54"/>
    </location>
</feature>
<dbReference type="Pfam" id="PF09745">
    <property type="entry name" value="NSRP1_N"/>
    <property type="match status" value="1"/>
</dbReference>
<dbReference type="AlphaFoldDB" id="A0A292PTV1"/>
<evidence type="ECO:0000313" key="5">
    <source>
        <dbReference type="EMBL" id="CUS09887.1"/>
    </source>
</evidence>
<feature type="compositionally biased region" description="Polar residues" evidence="3">
    <location>
        <begin position="310"/>
        <end position="321"/>
    </location>
</feature>
<dbReference type="EMBL" id="LN891066">
    <property type="protein sequence ID" value="CUS09887.1"/>
    <property type="molecule type" value="Genomic_DNA"/>
</dbReference>
<protein>
    <recommendedName>
        <fullName evidence="4">Nuclear speckle splicing regulatory protein 1 N-terminal domain-containing protein</fullName>
    </recommendedName>
</protein>
<keyword evidence="6" id="KW-1185">Reference proteome</keyword>
<keyword evidence="2" id="KW-0175">Coiled coil</keyword>
<dbReference type="PANTHER" id="PTHR47845">
    <property type="entry name" value="NUCLEAR SPECKLE SPLICING REGULATORY PROTEIN 1 HOMOLOG"/>
    <property type="match status" value="1"/>
</dbReference>